<reference evidence="2 3" key="1">
    <citation type="submission" date="2019-03" db="EMBL/GenBank/DDBJ databases">
        <title>Genomic Encyclopedia of Type Strains, Phase IV (KMG-IV): sequencing the most valuable type-strain genomes for metagenomic binning, comparative biology and taxonomic classification.</title>
        <authorList>
            <person name="Goeker M."/>
        </authorList>
    </citation>
    <scope>NUCLEOTIDE SEQUENCE [LARGE SCALE GENOMIC DNA]</scope>
    <source>
        <strain evidence="2 3">DSM 103428</strain>
    </source>
</reference>
<accession>A0A4R1L6T4</accession>
<dbReference type="Proteomes" id="UP000295210">
    <property type="component" value="Unassembled WGS sequence"/>
</dbReference>
<dbReference type="PANTHER" id="PTHR36443">
    <property type="entry name" value="BSR5223 PROTEIN"/>
    <property type="match status" value="1"/>
</dbReference>
<keyword evidence="1" id="KW-0472">Membrane</keyword>
<organism evidence="2 3">
    <name type="scientific">Acidipila rosea</name>
    <dbReference type="NCBI Taxonomy" id="768535"/>
    <lineage>
        <taxon>Bacteria</taxon>
        <taxon>Pseudomonadati</taxon>
        <taxon>Acidobacteriota</taxon>
        <taxon>Terriglobia</taxon>
        <taxon>Terriglobales</taxon>
        <taxon>Acidobacteriaceae</taxon>
        <taxon>Acidipila</taxon>
    </lineage>
</organism>
<dbReference type="PANTHER" id="PTHR36443:SF1">
    <property type="entry name" value="BSR5223 PROTEIN"/>
    <property type="match status" value="1"/>
</dbReference>
<evidence type="ECO:0000256" key="1">
    <source>
        <dbReference type="SAM" id="Phobius"/>
    </source>
</evidence>
<sequence length="74" mass="8060">MNDLGRLLIGLGILLLIAGGLVLLLGRVGLPFGRLPGDFSYRGKNVSVFFPLGSSILLSILLSLVFYLLSRMRR</sequence>
<comment type="caution">
    <text evidence="2">The sequence shown here is derived from an EMBL/GenBank/DDBJ whole genome shotgun (WGS) entry which is preliminary data.</text>
</comment>
<feature type="transmembrane region" description="Helical" evidence="1">
    <location>
        <begin position="7"/>
        <end position="28"/>
    </location>
</feature>
<dbReference type="AlphaFoldDB" id="A0A4R1L6T4"/>
<dbReference type="Pfam" id="PF11146">
    <property type="entry name" value="DUF2905"/>
    <property type="match status" value="1"/>
</dbReference>
<feature type="transmembrane region" description="Helical" evidence="1">
    <location>
        <begin position="48"/>
        <end position="69"/>
    </location>
</feature>
<dbReference type="EMBL" id="SMGK01000002">
    <property type="protein sequence ID" value="TCK73892.1"/>
    <property type="molecule type" value="Genomic_DNA"/>
</dbReference>
<keyword evidence="1" id="KW-1133">Transmembrane helix</keyword>
<dbReference type="RefSeq" id="WP_131994133.1">
    <property type="nucleotide sequence ID" value="NZ_SMGK01000002.1"/>
</dbReference>
<keyword evidence="1" id="KW-0812">Transmembrane</keyword>
<gene>
    <name evidence="2" type="ORF">C7378_1511</name>
</gene>
<keyword evidence="3" id="KW-1185">Reference proteome</keyword>
<name>A0A4R1L6T4_9BACT</name>
<proteinExistence type="predicted"/>
<evidence type="ECO:0000313" key="3">
    <source>
        <dbReference type="Proteomes" id="UP000295210"/>
    </source>
</evidence>
<protein>
    <recommendedName>
        <fullName evidence="4">DUF2905 family protein</fullName>
    </recommendedName>
</protein>
<dbReference type="InterPro" id="IPR021320">
    <property type="entry name" value="DUF2905"/>
</dbReference>
<evidence type="ECO:0008006" key="4">
    <source>
        <dbReference type="Google" id="ProtNLM"/>
    </source>
</evidence>
<evidence type="ECO:0000313" key="2">
    <source>
        <dbReference type="EMBL" id="TCK73892.1"/>
    </source>
</evidence>